<dbReference type="OrthoDB" id="366214at2759"/>
<evidence type="ECO:0000313" key="7">
    <source>
        <dbReference type="Proteomes" id="UP000198372"/>
    </source>
</evidence>
<organism evidence="6 7">
    <name type="scientific">Microbotryum intermedium</name>
    <dbReference type="NCBI Taxonomy" id="269621"/>
    <lineage>
        <taxon>Eukaryota</taxon>
        <taxon>Fungi</taxon>
        <taxon>Dikarya</taxon>
        <taxon>Basidiomycota</taxon>
        <taxon>Pucciniomycotina</taxon>
        <taxon>Microbotryomycetes</taxon>
        <taxon>Microbotryales</taxon>
        <taxon>Microbotryaceae</taxon>
        <taxon>Microbotryum</taxon>
    </lineage>
</organism>
<evidence type="ECO:0000313" key="6">
    <source>
        <dbReference type="EMBL" id="SCV68892.1"/>
    </source>
</evidence>
<name>A0A238F4H9_9BASI</name>
<dbReference type="InterPro" id="IPR001848">
    <property type="entry name" value="Ribosomal_uS10"/>
</dbReference>
<feature type="compositionally biased region" description="Basic and acidic residues" evidence="4">
    <location>
        <begin position="269"/>
        <end position="285"/>
    </location>
</feature>
<dbReference type="PANTHER" id="PTHR11700">
    <property type="entry name" value="30S RIBOSOMAL PROTEIN S10 FAMILY MEMBER"/>
    <property type="match status" value="1"/>
</dbReference>
<feature type="compositionally biased region" description="Low complexity" evidence="4">
    <location>
        <begin position="43"/>
        <end position="89"/>
    </location>
</feature>
<accession>A0A238F4H9</accession>
<feature type="compositionally biased region" description="Acidic residues" evidence="4">
    <location>
        <begin position="286"/>
        <end position="297"/>
    </location>
</feature>
<reference evidence="7" key="1">
    <citation type="submission" date="2016-09" db="EMBL/GenBank/DDBJ databases">
        <authorList>
            <person name="Jeantristanb JTB J.-T."/>
            <person name="Ricardo R."/>
        </authorList>
    </citation>
    <scope>NUCLEOTIDE SEQUENCE [LARGE SCALE GENOMIC DNA]</scope>
</reference>
<dbReference type="Pfam" id="PF00338">
    <property type="entry name" value="Ribosomal_S10"/>
    <property type="match status" value="1"/>
</dbReference>
<protein>
    <submittedName>
        <fullName evidence="6">BQ2448_1013 protein</fullName>
    </submittedName>
</protein>
<dbReference type="GO" id="GO:1990904">
    <property type="term" value="C:ribonucleoprotein complex"/>
    <property type="evidence" value="ECO:0007669"/>
    <property type="project" value="UniProtKB-KW"/>
</dbReference>
<dbReference type="GO" id="GO:0005840">
    <property type="term" value="C:ribosome"/>
    <property type="evidence" value="ECO:0007669"/>
    <property type="project" value="UniProtKB-KW"/>
</dbReference>
<dbReference type="GO" id="GO:0006412">
    <property type="term" value="P:translation"/>
    <property type="evidence" value="ECO:0007669"/>
    <property type="project" value="InterPro"/>
</dbReference>
<feature type="region of interest" description="Disordered" evidence="4">
    <location>
        <begin position="1"/>
        <end position="89"/>
    </location>
</feature>
<dbReference type="HAMAP" id="MF_00508">
    <property type="entry name" value="Ribosomal_uS10"/>
    <property type="match status" value="1"/>
</dbReference>
<dbReference type="EMBL" id="FMSP01000003">
    <property type="protein sequence ID" value="SCV68892.1"/>
    <property type="molecule type" value="Genomic_DNA"/>
</dbReference>
<gene>
    <name evidence="6" type="ORF">BQ2448_1013</name>
</gene>
<feature type="domain" description="Small ribosomal subunit protein uS10" evidence="5">
    <location>
        <begin position="116"/>
        <end position="215"/>
    </location>
</feature>
<evidence type="ECO:0000256" key="2">
    <source>
        <dbReference type="ARBA" id="ARBA00022980"/>
    </source>
</evidence>
<sequence length="312" mass="34380">MIRLGSIARTTTAATAPRVGTASFSTTRSIRNLDATPRSSAASDESTPPSFSTSEPSSSLTTQLSQSKPESKPTWTRSSSQTPSSTPSILPHYPALDALTAFAPIPVLPSSTHCATLTLRSYTPSLHHLTFYIQFVLRSARALGLRTLGPHPLPLKTQLITVPRSPFVHKKSQQNFWRKTHARKVDVFDAEEGVLDLWLAYLRKEAMGGVGVKVQRFGYREIGWASGDEGVEERDKMAGGGAAASEEEVESLAKELEGELMLSLQQEQEQEREQGEKEEAQKVEEQEQEEQGQEEEVKEGTTPKVEDETKKE</sequence>
<dbReference type="InterPro" id="IPR036838">
    <property type="entry name" value="Ribosomal_uS10_dom_sf"/>
</dbReference>
<feature type="compositionally biased region" description="Low complexity" evidence="4">
    <location>
        <begin position="8"/>
        <end position="22"/>
    </location>
</feature>
<evidence type="ECO:0000259" key="5">
    <source>
        <dbReference type="SMART" id="SM01403"/>
    </source>
</evidence>
<keyword evidence="7" id="KW-1185">Reference proteome</keyword>
<evidence type="ECO:0000256" key="3">
    <source>
        <dbReference type="ARBA" id="ARBA00023274"/>
    </source>
</evidence>
<dbReference type="GO" id="GO:0003735">
    <property type="term" value="F:structural constituent of ribosome"/>
    <property type="evidence" value="ECO:0007669"/>
    <property type="project" value="InterPro"/>
</dbReference>
<keyword evidence="3" id="KW-0687">Ribonucleoprotein</keyword>
<dbReference type="Gene3D" id="3.30.70.600">
    <property type="entry name" value="Ribosomal protein S10 domain"/>
    <property type="match status" value="1"/>
</dbReference>
<comment type="similarity">
    <text evidence="1">Belongs to the universal ribosomal protein uS10 family.</text>
</comment>
<feature type="region of interest" description="Disordered" evidence="4">
    <location>
        <begin position="230"/>
        <end position="312"/>
    </location>
</feature>
<dbReference type="Proteomes" id="UP000198372">
    <property type="component" value="Unassembled WGS sequence"/>
</dbReference>
<proteinExistence type="inferred from homology"/>
<evidence type="ECO:0000256" key="1">
    <source>
        <dbReference type="ARBA" id="ARBA00007102"/>
    </source>
</evidence>
<dbReference type="InterPro" id="IPR027486">
    <property type="entry name" value="Ribosomal_uS10_dom"/>
</dbReference>
<keyword evidence="2" id="KW-0689">Ribosomal protein</keyword>
<evidence type="ECO:0000256" key="4">
    <source>
        <dbReference type="SAM" id="MobiDB-lite"/>
    </source>
</evidence>
<feature type="compositionally biased region" description="Basic and acidic residues" evidence="4">
    <location>
        <begin position="298"/>
        <end position="312"/>
    </location>
</feature>
<dbReference type="AlphaFoldDB" id="A0A238F4H9"/>
<dbReference type="SMART" id="SM01403">
    <property type="entry name" value="Ribosomal_S10"/>
    <property type="match status" value="1"/>
</dbReference>
<dbReference type="SUPFAM" id="SSF54999">
    <property type="entry name" value="Ribosomal protein S10"/>
    <property type="match status" value="1"/>
</dbReference>
<dbReference type="STRING" id="269621.A0A238F4H9"/>